<reference evidence="1" key="1">
    <citation type="journal article" date="2022" name="bioRxiv">
        <title>Sequencing and chromosome-scale assembly of the giantPleurodeles waltlgenome.</title>
        <authorList>
            <person name="Brown T."/>
            <person name="Elewa A."/>
            <person name="Iarovenko S."/>
            <person name="Subramanian E."/>
            <person name="Araus A.J."/>
            <person name="Petzold A."/>
            <person name="Susuki M."/>
            <person name="Suzuki K.-i.T."/>
            <person name="Hayashi T."/>
            <person name="Toyoda A."/>
            <person name="Oliveira C."/>
            <person name="Osipova E."/>
            <person name="Leigh N.D."/>
            <person name="Simon A."/>
            <person name="Yun M.H."/>
        </authorList>
    </citation>
    <scope>NUCLEOTIDE SEQUENCE</scope>
    <source>
        <strain evidence="1">20211129_DDA</strain>
        <tissue evidence="1">Liver</tissue>
    </source>
</reference>
<evidence type="ECO:0000313" key="2">
    <source>
        <dbReference type="Proteomes" id="UP001066276"/>
    </source>
</evidence>
<sequence length="93" mass="9827">MWRRGPSFTGVVVRESCGVLTAFTCTGAGFSYGIFGSAPLRRSSVSGSTQEAASSASQMGEGRNESASLAALFRLRLFRLFCLPFSVSICSST</sequence>
<name>A0AAV7MWH1_PLEWA</name>
<organism evidence="1 2">
    <name type="scientific">Pleurodeles waltl</name>
    <name type="common">Iberian ribbed newt</name>
    <dbReference type="NCBI Taxonomy" id="8319"/>
    <lineage>
        <taxon>Eukaryota</taxon>
        <taxon>Metazoa</taxon>
        <taxon>Chordata</taxon>
        <taxon>Craniata</taxon>
        <taxon>Vertebrata</taxon>
        <taxon>Euteleostomi</taxon>
        <taxon>Amphibia</taxon>
        <taxon>Batrachia</taxon>
        <taxon>Caudata</taxon>
        <taxon>Salamandroidea</taxon>
        <taxon>Salamandridae</taxon>
        <taxon>Pleurodelinae</taxon>
        <taxon>Pleurodeles</taxon>
    </lineage>
</organism>
<dbReference type="Proteomes" id="UP001066276">
    <property type="component" value="Chromosome 9"/>
</dbReference>
<protein>
    <recommendedName>
        <fullName evidence="3">Secreted protein</fullName>
    </recommendedName>
</protein>
<keyword evidence="2" id="KW-1185">Reference proteome</keyword>
<proteinExistence type="predicted"/>
<gene>
    <name evidence="1" type="ORF">NDU88_005352</name>
</gene>
<evidence type="ECO:0000313" key="1">
    <source>
        <dbReference type="EMBL" id="KAJ1107967.1"/>
    </source>
</evidence>
<evidence type="ECO:0008006" key="3">
    <source>
        <dbReference type="Google" id="ProtNLM"/>
    </source>
</evidence>
<accession>A0AAV7MWH1</accession>
<comment type="caution">
    <text evidence="1">The sequence shown here is derived from an EMBL/GenBank/DDBJ whole genome shotgun (WGS) entry which is preliminary data.</text>
</comment>
<dbReference type="EMBL" id="JANPWB010000013">
    <property type="protein sequence ID" value="KAJ1107967.1"/>
    <property type="molecule type" value="Genomic_DNA"/>
</dbReference>
<dbReference type="AlphaFoldDB" id="A0AAV7MWH1"/>